<dbReference type="InterPro" id="IPR050138">
    <property type="entry name" value="DHOase/Allantoinase_Hydrolase"/>
</dbReference>
<name>A0ABX7SQP3_9FLAO</name>
<evidence type="ECO:0000313" key="8">
    <source>
        <dbReference type="Proteomes" id="UP000663935"/>
    </source>
</evidence>
<keyword evidence="5 7" id="KW-0378">Hydrolase</keyword>
<keyword evidence="8" id="KW-1185">Reference proteome</keyword>
<dbReference type="PANTHER" id="PTHR43668">
    <property type="entry name" value="ALLANTOINASE"/>
    <property type="match status" value="1"/>
</dbReference>
<dbReference type="NCBIfam" id="TIGR00857">
    <property type="entry name" value="pyrC_multi"/>
    <property type="match status" value="1"/>
</dbReference>
<evidence type="ECO:0000256" key="5">
    <source>
        <dbReference type="ARBA" id="ARBA00022801"/>
    </source>
</evidence>
<evidence type="ECO:0000256" key="2">
    <source>
        <dbReference type="ARBA" id="ARBA00002368"/>
    </source>
</evidence>
<feature type="domain" description="Amidohydrolase-related" evidence="6">
    <location>
        <begin position="52"/>
        <end position="426"/>
    </location>
</feature>
<gene>
    <name evidence="7" type="ORF">JL193_10325</name>
</gene>
<evidence type="ECO:0000256" key="4">
    <source>
        <dbReference type="ARBA" id="ARBA00022723"/>
    </source>
</evidence>
<comment type="cofactor">
    <cofactor evidence="1">
        <name>Zn(2+)</name>
        <dbReference type="ChEBI" id="CHEBI:29105"/>
    </cofactor>
</comment>
<protein>
    <submittedName>
        <fullName evidence="7">Dihydroorotase</fullName>
        <ecNumber evidence="7">3.5.2.3</ecNumber>
    </submittedName>
</protein>
<keyword evidence="4" id="KW-0479">Metal-binding</keyword>
<dbReference type="EMBL" id="CP071795">
    <property type="protein sequence ID" value="QTD36542.1"/>
    <property type="molecule type" value="Genomic_DNA"/>
</dbReference>
<evidence type="ECO:0000259" key="6">
    <source>
        <dbReference type="Pfam" id="PF01979"/>
    </source>
</evidence>
<dbReference type="InterPro" id="IPR002195">
    <property type="entry name" value="Dihydroorotase_CS"/>
</dbReference>
<reference evidence="7 8" key="1">
    <citation type="submission" date="2021-03" db="EMBL/GenBank/DDBJ databases">
        <title>Complete genome of Polaribacter_sp.G4M1.</title>
        <authorList>
            <person name="Jeong S.W."/>
            <person name="Bae J.W."/>
        </authorList>
    </citation>
    <scope>NUCLEOTIDE SEQUENCE [LARGE SCALE GENOMIC DNA]</scope>
    <source>
        <strain evidence="7 8">G4M1</strain>
    </source>
</reference>
<dbReference type="Proteomes" id="UP000663935">
    <property type="component" value="Chromosome"/>
</dbReference>
<dbReference type="RefSeq" id="WP_207970726.1">
    <property type="nucleotide sequence ID" value="NZ_CP071795.1"/>
</dbReference>
<evidence type="ECO:0000313" key="7">
    <source>
        <dbReference type="EMBL" id="QTD36542.1"/>
    </source>
</evidence>
<dbReference type="EC" id="3.5.2.3" evidence="7"/>
<dbReference type="InterPro" id="IPR006680">
    <property type="entry name" value="Amidohydro-rel"/>
</dbReference>
<dbReference type="SUPFAM" id="SSF51338">
    <property type="entry name" value="Composite domain of metallo-dependent hydrolases"/>
    <property type="match status" value="1"/>
</dbReference>
<comment type="function">
    <text evidence="2">Catalyzes the reversible cyclization of carbamoyl aspartate to dihydroorotate.</text>
</comment>
<dbReference type="Gene3D" id="2.30.40.10">
    <property type="entry name" value="Urease, subunit C, domain 1"/>
    <property type="match status" value="1"/>
</dbReference>
<dbReference type="NCBIfam" id="NF006688">
    <property type="entry name" value="PRK09236.1"/>
    <property type="match status" value="1"/>
</dbReference>
<accession>A0ABX7SQP3</accession>
<dbReference type="PROSITE" id="PS00483">
    <property type="entry name" value="DIHYDROOROTASE_2"/>
    <property type="match status" value="1"/>
</dbReference>
<sequence length="446" mass="49931">MKKSILIKNATIINENKTFTGDVLIENEIIKEVSAKISAPENVEIIDAKGSYLIPGFIDDQVHFREPGLTHKANIATESKAAVAGGITTFIEMPNTVPQATTQDLLEDKFKIAAQNSYANYSFMFGGTNDNLEELLKTDPKKVAGIKLFLGSSTGNMLVDNEEILEKIFSSTKMIISVHCEDEATIRKNTAEFIGKYGEDIPIKYHPIIRSEEACYLSSSKAIELAKKTGARLHIFHLSTAKETELFRNDIPLEEKQITAEVCIHHLWFNDNDYDKKGTHIKWNPAVKTEKDRLGLWQALLDDRIDVLATDHAPHTLEEKSNVYTKAPSGGPLVQHAVLAILEKVKEGVISIEKAVEKMSHNPAKLFQIKKRGFVKEGFYADLVLIDPNKPQTVSKENILYKCGWSPFEGTTFSSTITHTFVNGNLMYNNGVFNDEVKGKRITFNR</sequence>
<dbReference type="GO" id="GO:0004151">
    <property type="term" value="F:dihydroorotase activity"/>
    <property type="evidence" value="ECO:0007669"/>
    <property type="project" value="UniProtKB-EC"/>
</dbReference>
<dbReference type="CDD" id="cd01318">
    <property type="entry name" value="DHOase_IIb"/>
    <property type="match status" value="1"/>
</dbReference>
<proteinExistence type="inferred from homology"/>
<dbReference type="SUPFAM" id="SSF51556">
    <property type="entry name" value="Metallo-dependent hydrolases"/>
    <property type="match status" value="1"/>
</dbReference>
<dbReference type="Pfam" id="PF01979">
    <property type="entry name" value="Amidohydro_1"/>
    <property type="match status" value="1"/>
</dbReference>
<dbReference type="InterPro" id="IPR032466">
    <property type="entry name" value="Metal_Hydrolase"/>
</dbReference>
<organism evidence="7 8">
    <name type="scientific">Polaribacter batillariae</name>
    <dbReference type="NCBI Taxonomy" id="2808900"/>
    <lineage>
        <taxon>Bacteria</taxon>
        <taxon>Pseudomonadati</taxon>
        <taxon>Bacteroidota</taxon>
        <taxon>Flavobacteriia</taxon>
        <taxon>Flavobacteriales</taxon>
        <taxon>Flavobacteriaceae</taxon>
    </lineage>
</organism>
<dbReference type="PANTHER" id="PTHR43668:SF4">
    <property type="entry name" value="ALLANTOINASE"/>
    <property type="match status" value="1"/>
</dbReference>
<comment type="similarity">
    <text evidence="3">Belongs to the metallo-dependent hydrolases superfamily. DHOase family. Class I DHOase subfamily.</text>
</comment>
<dbReference type="Gene3D" id="3.20.20.140">
    <property type="entry name" value="Metal-dependent hydrolases"/>
    <property type="match status" value="1"/>
</dbReference>
<evidence type="ECO:0000256" key="1">
    <source>
        <dbReference type="ARBA" id="ARBA00001947"/>
    </source>
</evidence>
<dbReference type="InterPro" id="IPR011059">
    <property type="entry name" value="Metal-dep_hydrolase_composite"/>
</dbReference>
<evidence type="ECO:0000256" key="3">
    <source>
        <dbReference type="ARBA" id="ARBA00010286"/>
    </source>
</evidence>